<dbReference type="AlphaFoldDB" id="A0A2M9YTH0"/>
<dbReference type="Proteomes" id="UP000232149">
    <property type="component" value="Unassembled WGS sequence"/>
</dbReference>
<organism evidence="3 6">
    <name type="scientific">Leptospira adleri</name>
    <dbReference type="NCBI Taxonomy" id="2023186"/>
    <lineage>
        <taxon>Bacteria</taxon>
        <taxon>Pseudomonadati</taxon>
        <taxon>Spirochaetota</taxon>
        <taxon>Spirochaetia</taxon>
        <taxon>Leptospirales</taxon>
        <taxon>Leptospiraceae</taxon>
        <taxon>Leptospira</taxon>
    </lineage>
</organism>
<dbReference type="Proteomes" id="UP000232188">
    <property type="component" value="Unassembled WGS sequence"/>
</dbReference>
<evidence type="ECO:0000256" key="1">
    <source>
        <dbReference type="SAM" id="Phobius"/>
    </source>
</evidence>
<accession>A0A2M9YTH0</accession>
<feature type="transmembrane region" description="Helical" evidence="1">
    <location>
        <begin position="6"/>
        <end position="21"/>
    </location>
</feature>
<gene>
    <name evidence="3" type="primary">pgsB</name>
    <name evidence="4" type="ORF">CH376_10615</name>
    <name evidence="3" type="ORF">CH380_03735</name>
</gene>
<name>A0A2M9YTH0_9LEPT</name>
<evidence type="ECO:0000313" key="4">
    <source>
        <dbReference type="EMBL" id="PJZ61991.1"/>
    </source>
</evidence>
<dbReference type="PANTHER" id="PTHR43445:SF1">
    <property type="entry name" value="PGA SYNTHASE CAPB"/>
    <property type="match status" value="1"/>
</dbReference>
<dbReference type="GO" id="GO:0005524">
    <property type="term" value="F:ATP binding"/>
    <property type="evidence" value="ECO:0007669"/>
    <property type="project" value="InterPro"/>
</dbReference>
<dbReference type="NCBIfam" id="TIGR04012">
    <property type="entry name" value="poly_gGlu_PgsB"/>
    <property type="match status" value="1"/>
</dbReference>
<proteinExistence type="predicted"/>
<dbReference type="PRINTS" id="PR01758">
    <property type="entry name" value="CAPSULEPROTB"/>
</dbReference>
<dbReference type="InterPro" id="IPR050061">
    <property type="entry name" value="MurCDEF_pg_biosynth"/>
</dbReference>
<dbReference type="SUPFAM" id="SSF53623">
    <property type="entry name" value="MurD-like peptide ligases, catalytic domain"/>
    <property type="match status" value="1"/>
</dbReference>
<dbReference type="InterPro" id="IPR013221">
    <property type="entry name" value="Mur_ligase_cen"/>
</dbReference>
<evidence type="ECO:0000313" key="6">
    <source>
        <dbReference type="Proteomes" id="UP000232188"/>
    </source>
</evidence>
<evidence type="ECO:0000313" key="3">
    <source>
        <dbReference type="EMBL" id="PJZ54831.1"/>
    </source>
</evidence>
<dbReference type="GO" id="GO:0016881">
    <property type="term" value="F:acid-amino acid ligase activity"/>
    <property type="evidence" value="ECO:0007669"/>
    <property type="project" value="InterPro"/>
</dbReference>
<keyword evidence="5" id="KW-1185">Reference proteome</keyword>
<dbReference type="Gene3D" id="3.40.1190.10">
    <property type="entry name" value="Mur-like, catalytic domain"/>
    <property type="match status" value="1"/>
</dbReference>
<comment type="caution">
    <text evidence="3">The sequence shown here is derived from an EMBL/GenBank/DDBJ whole genome shotgun (WGS) entry which is preliminary data.</text>
</comment>
<dbReference type="EMBL" id="NPDV01000002">
    <property type="protein sequence ID" value="PJZ54831.1"/>
    <property type="molecule type" value="Genomic_DNA"/>
</dbReference>
<evidence type="ECO:0000259" key="2">
    <source>
        <dbReference type="Pfam" id="PF08245"/>
    </source>
</evidence>
<keyword evidence="1" id="KW-1133">Transmembrane helix</keyword>
<feature type="domain" description="Mur ligase central" evidence="2">
    <location>
        <begin position="39"/>
        <end position="160"/>
    </location>
</feature>
<dbReference type="GO" id="GO:0016020">
    <property type="term" value="C:membrane"/>
    <property type="evidence" value="ECO:0007669"/>
    <property type="project" value="InterPro"/>
</dbReference>
<dbReference type="EMBL" id="NPDU01000023">
    <property type="protein sequence ID" value="PJZ61991.1"/>
    <property type="molecule type" value="Genomic_DNA"/>
</dbReference>
<dbReference type="GO" id="GO:0045227">
    <property type="term" value="P:capsule polysaccharide biosynthetic process"/>
    <property type="evidence" value="ECO:0007669"/>
    <property type="project" value="InterPro"/>
</dbReference>
<keyword evidence="1" id="KW-0472">Membrane</keyword>
<dbReference type="InterPro" id="IPR008337">
    <property type="entry name" value="Capsule_biosynth_CapB"/>
</dbReference>
<protein>
    <submittedName>
        <fullName evidence="3">Poly-gamma-glutamate synthase PgsB</fullName>
    </submittedName>
</protein>
<evidence type="ECO:0000313" key="5">
    <source>
        <dbReference type="Proteomes" id="UP000232149"/>
    </source>
</evidence>
<reference evidence="5 6" key="1">
    <citation type="submission" date="2017-07" db="EMBL/GenBank/DDBJ databases">
        <title>Leptospira spp. isolated from tropical soils.</title>
        <authorList>
            <person name="Thibeaux R."/>
            <person name="Iraola G."/>
            <person name="Ferres I."/>
            <person name="Bierque E."/>
            <person name="Girault D."/>
            <person name="Soupe-Gilbert M.-E."/>
            <person name="Picardeau M."/>
            <person name="Goarant C."/>
        </authorList>
    </citation>
    <scope>NUCLEOTIDE SEQUENCE [LARGE SCALE GENOMIC DNA]</scope>
    <source>
        <strain evidence="3 6">FH2-B-C1</strain>
        <strain evidence="4 5">FH2-B-D1</strain>
    </source>
</reference>
<dbReference type="PANTHER" id="PTHR43445">
    <property type="entry name" value="UDP-N-ACETYLMURAMATE--L-ALANINE LIGASE-RELATED"/>
    <property type="match status" value="1"/>
</dbReference>
<sequence>MIFPISILSVFFFIFFCFLILEKRKHSESLPSIPIRIHVNGTRGKSSVTRLIHSILVEAGWNAFAKTTGSAPSLLFPDRSEKRIFRNKISISEQIAFLNFVSPKKAQSAVAVVVECMAVQPEYQKDSERLLLKATHTVITNLRPDHGEYADSQGKILDGFLRTVPTNGTIVYGRSLEDLDWRSFTSGKNTKPALGVPNISEESIQKIASSMRYAEHKENIEIAASVCEILGIEESVILRGISKTVPDCGALRTEEFSLNETKQRFIFAFAANDIISWEKIYRSFRDRFPSERVNVVFNSKKERPVRTVEFASFFSKISDLENIYFFGPGYGIFSSAYKGNGKLIRKRTSDDIQWNWNIQNSQIWIGAGNYEGEGRGWLENQCALLSKVRDEEWKS</sequence>
<dbReference type="InterPro" id="IPR036565">
    <property type="entry name" value="Mur-like_cat_sf"/>
</dbReference>
<dbReference type="Pfam" id="PF08245">
    <property type="entry name" value="Mur_ligase_M"/>
    <property type="match status" value="1"/>
</dbReference>
<dbReference type="RefSeq" id="WP_100784397.1">
    <property type="nucleotide sequence ID" value="NZ_NPDU01000023.1"/>
</dbReference>
<keyword evidence="1" id="KW-0812">Transmembrane</keyword>